<evidence type="ECO:0000313" key="3">
    <source>
        <dbReference type="Proteomes" id="UP000499080"/>
    </source>
</evidence>
<sequence length="209" mass="23569">MMRTTRELAPTSPSFHAAPAGGRLATTHDLASVRPLTWRMFGGIGFRDGSPPAPNPGPYHWATAAVPFRRDSLTSFFHRFFFIYKFLDKTCTTQRQTGLSMHFEAFSNLSAYLAERFNPCHGNLCDNPLPLPTTRFPKPFRQAFFAIWDNAKPHRTLLVENIYEAVEGMGELVLRMSPKSCNEHDSDDLGKSIFFLPTPTLLGETYCCT</sequence>
<dbReference type="EMBL" id="BGPR01000001">
    <property type="protein sequence ID" value="GBL72019.1"/>
    <property type="molecule type" value="Genomic_DNA"/>
</dbReference>
<gene>
    <name evidence="2" type="ORF">AVEN_115050_1</name>
</gene>
<protein>
    <submittedName>
        <fullName evidence="2">Uncharacterized protein</fullName>
    </submittedName>
</protein>
<accession>A0A4Y1ZY22</accession>
<evidence type="ECO:0000313" key="2">
    <source>
        <dbReference type="EMBL" id="GBL72019.1"/>
    </source>
</evidence>
<name>A0A4Y1ZY22_ARAVE</name>
<organism evidence="2 3">
    <name type="scientific">Araneus ventricosus</name>
    <name type="common">Orbweaver spider</name>
    <name type="synonym">Epeira ventricosa</name>
    <dbReference type="NCBI Taxonomy" id="182803"/>
    <lineage>
        <taxon>Eukaryota</taxon>
        <taxon>Metazoa</taxon>
        <taxon>Ecdysozoa</taxon>
        <taxon>Arthropoda</taxon>
        <taxon>Chelicerata</taxon>
        <taxon>Arachnida</taxon>
        <taxon>Araneae</taxon>
        <taxon>Araneomorphae</taxon>
        <taxon>Entelegynae</taxon>
        <taxon>Araneoidea</taxon>
        <taxon>Araneidae</taxon>
        <taxon>Araneus</taxon>
    </lineage>
</organism>
<proteinExistence type="predicted"/>
<reference evidence="2 3" key="1">
    <citation type="journal article" date="2019" name="Sci. Rep.">
        <title>Orb-weaving spider Araneus ventricosus genome elucidates the spidroin gene catalogue.</title>
        <authorList>
            <person name="Kono N."/>
            <person name="Nakamura H."/>
            <person name="Ohtoshi R."/>
            <person name="Moran D.A.P."/>
            <person name="Shinohara A."/>
            <person name="Yoshida Y."/>
            <person name="Fujiwara M."/>
            <person name="Mori M."/>
            <person name="Tomita M."/>
            <person name="Arakawa K."/>
        </authorList>
    </citation>
    <scope>NUCLEOTIDE SEQUENCE [LARGE SCALE GENOMIC DNA]</scope>
</reference>
<comment type="caution">
    <text evidence="2">The sequence shown here is derived from an EMBL/GenBank/DDBJ whole genome shotgun (WGS) entry which is preliminary data.</text>
</comment>
<evidence type="ECO:0000256" key="1">
    <source>
        <dbReference type="SAM" id="MobiDB-lite"/>
    </source>
</evidence>
<dbReference type="Proteomes" id="UP000499080">
    <property type="component" value="Unassembled WGS sequence"/>
</dbReference>
<dbReference type="AlphaFoldDB" id="A0A4Y1ZY22"/>
<feature type="region of interest" description="Disordered" evidence="1">
    <location>
        <begin position="1"/>
        <end position="21"/>
    </location>
</feature>
<keyword evidence="3" id="KW-1185">Reference proteome</keyword>